<dbReference type="PROSITE" id="PS50005">
    <property type="entry name" value="TPR"/>
    <property type="match status" value="2"/>
</dbReference>
<feature type="repeat" description="TPR" evidence="3">
    <location>
        <begin position="87"/>
        <end position="120"/>
    </location>
</feature>
<keyword evidence="1" id="KW-0677">Repeat</keyword>
<evidence type="ECO:0000256" key="3">
    <source>
        <dbReference type="PROSITE-ProRule" id="PRU00339"/>
    </source>
</evidence>
<evidence type="ECO:0000313" key="6">
    <source>
        <dbReference type="Proteomes" id="UP000067626"/>
    </source>
</evidence>
<dbReference type="PATRIC" id="fig|52.7.peg.7693"/>
<dbReference type="RefSeq" id="WP_050434353.1">
    <property type="nucleotide sequence ID" value="NZ_CP012159.1"/>
</dbReference>
<dbReference type="Pfam" id="PF13432">
    <property type="entry name" value="TPR_16"/>
    <property type="match status" value="2"/>
</dbReference>
<evidence type="ECO:0000256" key="4">
    <source>
        <dbReference type="SAM" id="MobiDB-lite"/>
    </source>
</evidence>
<dbReference type="AlphaFoldDB" id="A0A0K1EPD7"/>
<dbReference type="PANTHER" id="PTHR44858">
    <property type="entry name" value="TETRATRICOPEPTIDE REPEAT PROTEIN 6"/>
    <property type="match status" value="1"/>
</dbReference>
<protein>
    <submittedName>
        <fullName evidence="5">Uncharacterized protein</fullName>
    </submittedName>
</protein>
<evidence type="ECO:0000313" key="5">
    <source>
        <dbReference type="EMBL" id="AKT42780.1"/>
    </source>
</evidence>
<organism evidence="5 6">
    <name type="scientific">Chondromyces crocatus</name>
    <dbReference type="NCBI Taxonomy" id="52"/>
    <lineage>
        <taxon>Bacteria</taxon>
        <taxon>Pseudomonadati</taxon>
        <taxon>Myxococcota</taxon>
        <taxon>Polyangia</taxon>
        <taxon>Polyangiales</taxon>
        <taxon>Polyangiaceae</taxon>
        <taxon>Chondromyces</taxon>
    </lineage>
</organism>
<dbReference type="InterPro" id="IPR050498">
    <property type="entry name" value="Ycf3"/>
</dbReference>
<reference evidence="5 6" key="1">
    <citation type="submission" date="2015-07" db="EMBL/GenBank/DDBJ databases">
        <title>Genome analysis of myxobacterium Chondromyces crocatus Cm c5 reveals a high potential for natural compound synthesis and the genetic basis for the loss of fruiting body formation.</title>
        <authorList>
            <person name="Zaburannyi N."/>
            <person name="Bunk B."/>
            <person name="Maier J."/>
            <person name="Overmann J."/>
            <person name="Mueller R."/>
        </authorList>
    </citation>
    <scope>NUCLEOTIDE SEQUENCE [LARGE SCALE GENOMIC DNA]</scope>
    <source>
        <strain evidence="5 6">Cm c5</strain>
    </source>
</reference>
<dbReference type="STRING" id="52.CMC5_070070"/>
<dbReference type="SUPFAM" id="SSF48452">
    <property type="entry name" value="TPR-like"/>
    <property type="match status" value="1"/>
</dbReference>
<dbReference type="InterPro" id="IPR019734">
    <property type="entry name" value="TPR_rpt"/>
</dbReference>
<evidence type="ECO:0000256" key="2">
    <source>
        <dbReference type="ARBA" id="ARBA00022803"/>
    </source>
</evidence>
<dbReference type="KEGG" id="ccro:CMC5_070070"/>
<name>A0A0K1EPD7_CHOCO</name>
<accession>A0A0K1EPD7</accession>
<dbReference type="Pfam" id="PF10722">
    <property type="entry name" value="YbjN"/>
    <property type="match status" value="1"/>
</dbReference>
<dbReference type="OrthoDB" id="5192220at2"/>
<dbReference type="PANTHER" id="PTHR44858:SF1">
    <property type="entry name" value="UDP-N-ACETYLGLUCOSAMINE--PEPTIDE N-ACETYLGLUCOSAMINYLTRANSFERASE SPINDLY-RELATED"/>
    <property type="match status" value="1"/>
</dbReference>
<feature type="repeat" description="TPR" evidence="3">
    <location>
        <begin position="121"/>
        <end position="154"/>
    </location>
</feature>
<dbReference type="SMART" id="SM00028">
    <property type="entry name" value="TPR"/>
    <property type="match status" value="4"/>
</dbReference>
<dbReference type="GO" id="GO:0009279">
    <property type="term" value="C:cell outer membrane"/>
    <property type="evidence" value="ECO:0007669"/>
    <property type="project" value="TreeGrafter"/>
</dbReference>
<feature type="compositionally biased region" description="Acidic residues" evidence="4">
    <location>
        <begin position="177"/>
        <end position="196"/>
    </location>
</feature>
<dbReference type="InterPro" id="IPR011990">
    <property type="entry name" value="TPR-like_helical_dom_sf"/>
</dbReference>
<dbReference type="Gene3D" id="1.25.40.10">
    <property type="entry name" value="Tetratricopeptide repeat domain"/>
    <property type="match status" value="1"/>
</dbReference>
<dbReference type="EMBL" id="CP012159">
    <property type="protein sequence ID" value="AKT42780.1"/>
    <property type="molecule type" value="Genomic_DNA"/>
</dbReference>
<proteinExistence type="predicted"/>
<gene>
    <name evidence="5" type="ORF">CMC5_070070</name>
</gene>
<feature type="region of interest" description="Disordered" evidence="4">
    <location>
        <begin position="172"/>
        <end position="197"/>
    </location>
</feature>
<dbReference type="GO" id="GO:0046813">
    <property type="term" value="P:receptor-mediated virion attachment to host cell"/>
    <property type="evidence" value="ECO:0007669"/>
    <property type="project" value="TreeGrafter"/>
</dbReference>
<keyword evidence="6" id="KW-1185">Reference proteome</keyword>
<feature type="region of interest" description="Disordered" evidence="4">
    <location>
        <begin position="1"/>
        <end position="36"/>
    </location>
</feature>
<evidence type="ECO:0000256" key="1">
    <source>
        <dbReference type="ARBA" id="ARBA00022737"/>
    </source>
</evidence>
<dbReference type="Proteomes" id="UP000067626">
    <property type="component" value="Chromosome"/>
</dbReference>
<feature type="compositionally biased region" description="Polar residues" evidence="4">
    <location>
        <begin position="14"/>
        <end position="30"/>
    </location>
</feature>
<keyword evidence="2 3" id="KW-0802">TPR repeat</keyword>
<sequence length="353" mass="37818">MTKHDESPKGDAPSDTSSWADLTNRGNGKQETGDLPAAITDFSAAIALAPDELAPRYNRANAHGLAGDIEASIVDYTEALRIDPGFVPALIRRGLARQQSDDLEGAAADLNRAVSLDPESPDAHGTRGSLRALLGDYAGARQDCERALSLAPEDWKQRTDVTELLDHLTAAAAAEGEREDDGEATETDEGDEDDEPNGAAIATVEAVLKAAGWSHDRVPEETDEDEWASYATSIDQGPLGSALVRVSEPIRRFLLHIVYQPAAPEEHRAQVAELITRANDGLCDGNFEMSYRTGEVRYKVAIDWSGTLLDPMLIRNAILNAMDMAEAYGDALSAVLTGKLTALQAIEAAEADL</sequence>
<dbReference type="InterPro" id="IPR019660">
    <property type="entry name" value="Put_sensory_transdc_reg_YbjN"/>
</dbReference>